<evidence type="ECO:0000256" key="16">
    <source>
        <dbReference type="ARBA" id="ARBA00040219"/>
    </source>
</evidence>
<comment type="subcellular location">
    <subcellularLocation>
        <location evidence="1">Endoplasmic reticulum</location>
    </subcellularLocation>
    <subcellularLocation>
        <location evidence="2">Golgi apparatus</location>
    </subcellularLocation>
    <subcellularLocation>
        <location evidence="3">Secreted</location>
    </subcellularLocation>
</comment>
<dbReference type="InterPro" id="IPR033116">
    <property type="entry name" value="TRYPSIN_SER"/>
</dbReference>
<dbReference type="GO" id="GO:0005783">
    <property type="term" value="C:endoplasmic reticulum"/>
    <property type="evidence" value="ECO:0007669"/>
    <property type="project" value="UniProtKB-SubCell"/>
</dbReference>
<feature type="chain" id="PRO_5026864528" description="Vitamin K-dependent protein C" evidence="21">
    <location>
        <begin position="20"/>
        <end position="319"/>
    </location>
</feature>
<evidence type="ECO:0000259" key="22">
    <source>
        <dbReference type="PROSITE" id="PS50240"/>
    </source>
</evidence>
<keyword evidence="6" id="KW-0356">Hemostasis</keyword>
<dbReference type="Gene3D" id="2.40.10.10">
    <property type="entry name" value="Trypsin-like serine proteases"/>
    <property type="match status" value="2"/>
</dbReference>
<keyword evidence="23" id="KW-1185">Reference proteome</keyword>
<dbReference type="RefSeq" id="XP_030751742.1">
    <property type="nucleotide sequence ID" value="XM_030895882.1"/>
</dbReference>
<evidence type="ECO:0000313" key="24">
    <source>
        <dbReference type="RefSeq" id="XP_030751742.1"/>
    </source>
</evidence>
<dbReference type="PANTHER" id="PTHR24252">
    <property type="entry name" value="ACROSIN-RELATED"/>
    <property type="match status" value="1"/>
</dbReference>
<proteinExistence type="predicted"/>
<evidence type="ECO:0000256" key="11">
    <source>
        <dbReference type="ARBA" id="ARBA00023157"/>
    </source>
</evidence>
<comment type="catalytic activity">
    <reaction evidence="13">
        <text>Degradation of blood coagulation factors Va and VIIIa.</text>
        <dbReference type="EC" id="3.4.21.69"/>
    </reaction>
</comment>
<dbReference type="AlphaFoldDB" id="A0A6J2XKD1"/>
<dbReference type="InterPro" id="IPR043504">
    <property type="entry name" value="Peptidase_S1_PA_chymotrypsin"/>
</dbReference>
<evidence type="ECO:0000256" key="13">
    <source>
        <dbReference type="ARBA" id="ARBA00036045"/>
    </source>
</evidence>
<evidence type="ECO:0000256" key="15">
    <source>
        <dbReference type="ARBA" id="ARBA00038995"/>
    </source>
</evidence>
<organism evidence="23 24">
    <name type="scientific">Sitophilus oryzae</name>
    <name type="common">Rice weevil</name>
    <name type="synonym">Curculio oryzae</name>
    <dbReference type="NCBI Taxonomy" id="7048"/>
    <lineage>
        <taxon>Eukaryota</taxon>
        <taxon>Metazoa</taxon>
        <taxon>Ecdysozoa</taxon>
        <taxon>Arthropoda</taxon>
        <taxon>Hexapoda</taxon>
        <taxon>Insecta</taxon>
        <taxon>Pterygota</taxon>
        <taxon>Neoptera</taxon>
        <taxon>Endopterygota</taxon>
        <taxon>Coleoptera</taxon>
        <taxon>Polyphaga</taxon>
        <taxon>Cucujiformia</taxon>
        <taxon>Curculionidae</taxon>
        <taxon>Dryophthorinae</taxon>
        <taxon>Sitophilus</taxon>
    </lineage>
</organism>
<dbReference type="GO" id="GO:0005576">
    <property type="term" value="C:extracellular region"/>
    <property type="evidence" value="ECO:0007669"/>
    <property type="project" value="UniProtKB-SubCell"/>
</dbReference>
<feature type="signal peptide" evidence="21">
    <location>
        <begin position="1"/>
        <end position="19"/>
    </location>
</feature>
<dbReference type="CDD" id="cd00190">
    <property type="entry name" value="Tryp_SPc"/>
    <property type="match status" value="1"/>
</dbReference>
<keyword evidence="11" id="KW-1015">Disulfide bond</keyword>
<dbReference type="GO" id="GO:0004252">
    <property type="term" value="F:serine-type endopeptidase activity"/>
    <property type="evidence" value="ECO:0007669"/>
    <property type="project" value="UniProtKB-EC"/>
</dbReference>
<evidence type="ECO:0000256" key="3">
    <source>
        <dbReference type="ARBA" id="ARBA00004613"/>
    </source>
</evidence>
<evidence type="ECO:0000256" key="17">
    <source>
        <dbReference type="ARBA" id="ARBA00041306"/>
    </source>
</evidence>
<dbReference type="InterPro" id="IPR018114">
    <property type="entry name" value="TRYPSIN_HIS"/>
</dbReference>
<dbReference type="GeneID" id="115879190"/>
<evidence type="ECO:0000256" key="12">
    <source>
        <dbReference type="ARBA" id="ARBA00023180"/>
    </source>
</evidence>
<evidence type="ECO:0000256" key="8">
    <source>
        <dbReference type="ARBA" id="ARBA00022824"/>
    </source>
</evidence>
<dbReference type="GO" id="GO:0005794">
    <property type="term" value="C:Golgi apparatus"/>
    <property type="evidence" value="ECO:0007669"/>
    <property type="project" value="UniProtKB-SubCell"/>
</dbReference>
<evidence type="ECO:0000256" key="10">
    <source>
        <dbReference type="ARBA" id="ARBA00023034"/>
    </source>
</evidence>
<gene>
    <name evidence="24" type="primary">LOC115879190</name>
</gene>
<keyword evidence="7 20" id="KW-0378">Hydrolase</keyword>
<reference evidence="24" key="1">
    <citation type="submission" date="2025-08" db="UniProtKB">
        <authorList>
            <consortium name="RefSeq"/>
        </authorList>
    </citation>
    <scope>IDENTIFICATION</scope>
    <source>
        <tissue evidence="24">Gonads</tissue>
    </source>
</reference>
<dbReference type="Pfam" id="PF00089">
    <property type="entry name" value="Trypsin"/>
    <property type="match status" value="2"/>
</dbReference>
<evidence type="ECO:0000256" key="9">
    <source>
        <dbReference type="ARBA" id="ARBA00022825"/>
    </source>
</evidence>
<dbReference type="EC" id="3.4.21.69" evidence="15"/>
<comment type="function">
    <text evidence="14">Protein C is a vitamin K-dependent serine protease that regulates blood coagulation by inactivating factors Va and VIIIa in the presence of calcium ions and phospholipids. Exerts a protective effect on the endothelial cell barrier function.</text>
</comment>
<keyword evidence="10" id="KW-0333">Golgi apparatus</keyword>
<dbReference type="KEGG" id="soy:115879190"/>
<dbReference type="InterPro" id="IPR001254">
    <property type="entry name" value="Trypsin_dom"/>
</dbReference>
<dbReference type="OrthoDB" id="10012881at2759"/>
<keyword evidence="21" id="KW-0732">Signal</keyword>
<dbReference type="GO" id="GO:0007599">
    <property type="term" value="P:hemostasis"/>
    <property type="evidence" value="ECO:0007669"/>
    <property type="project" value="UniProtKB-KW"/>
</dbReference>
<evidence type="ECO:0000256" key="2">
    <source>
        <dbReference type="ARBA" id="ARBA00004555"/>
    </source>
</evidence>
<dbReference type="FunFam" id="2.40.10.10:FF:000011">
    <property type="entry name" value="Coagulation factor X"/>
    <property type="match status" value="1"/>
</dbReference>
<dbReference type="SMART" id="SM00020">
    <property type="entry name" value="Tryp_SPc"/>
    <property type="match status" value="1"/>
</dbReference>
<feature type="domain" description="Peptidase S1" evidence="22">
    <location>
        <begin position="141"/>
        <end position="314"/>
    </location>
</feature>
<evidence type="ECO:0000256" key="6">
    <source>
        <dbReference type="ARBA" id="ARBA00022696"/>
    </source>
</evidence>
<dbReference type="SUPFAM" id="SSF50494">
    <property type="entry name" value="Trypsin-like serine proteases"/>
    <property type="match status" value="1"/>
</dbReference>
<dbReference type="GO" id="GO:0006508">
    <property type="term" value="P:proteolysis"/>
    <property type="evidence" value="ECO:0007669"/>
    <property type="project" value="UniProtKB-KW"/>
</dbReference>
<evidence type="ECO:0000256" key="18">
    <source>
        <dbReference type="ARBA" id="ARBA00042403"/>
    </source>
</evidence>
<evidence type="ECO:0000256" key="19">
    <source>
        <dbReference type="ARBA" id="ARBA00042906"/>
    </source>
</evidence>
<evidence type="ECO:0000256" key="14">
    <source>
        <dbReference type="ARBA" id="ARBA00037553"/>
    </source>
</evidence>
<dbReference type="PROSITE" id="PS50240">
    <property type="entry name" value="TRYPSIN_DOM"/>
    <property type="match status" value="1"/>
</dbReference>
<keyword evidence="8" id="KW-0256">Endoplasmic reticulum</keyword>
<dbReference type="InParanoid" id="A0A6J2XKD1"/>
<name>A0A6J2XKD1_SITOR</name>
<evidence type="ECO:0000256" key="5">
    <source>
        <dbReference type="ARBA" id="ARBA00022670"/>
    </source>
</evidence>
<evidence type="ECO:0000256" key="4">
    <source>
        <dbReference type="ARBA" id="ARBA00022525"/>
    </source>
</evidence>
<keyword evidence="5 20" id="KW-0645">Protease</keyword>
<evidence type="ECO:0000313" key="23">
    <source>
        <dbReference type="Proteomes" id="UP000504635"/>
    </source>
</evidence>
<keyword evidence="12" id="KW-0325">Glycoprotein</keyword>
<dbReference type="PANTHER" id="PTHR24252:SF18">
    <property type="entry name" value="OVOCHYMASE 1"/>
    <property type="match status" value="1"/>
</dbReference>
<evidence type="ECO:0000256" key="21">
    <source>
        <dbReference type="SAM" id="SignalP"/>
    </source>
</evidence>
<evidence type="ECO:0000256" key="1">
    <source>
        <dbReference type="ARBA" id="ARBA00004240"/>
    </source>
</evidence>
<protein>
    <recommendedName>
        <fullName evidence="16">Vitamin K-dependent protein C</fullName>
        <ecNumber evidence="15">3.4.21.69</ecNumber>
    </recommendedName>
    <alternativeName>
        <fullName evidence="19">Anticoagulant protein C</fullName>
    </alternativeName>
    <alternativeName>
        <fullName evidence="17">Autoprothrombin IIA</fullName>
    </alternativeName>
    <alternativeName>
        <fullName evidence="18">Blood coagulation factor XIV</fullName>
    </alternativeName>
</protein>
<keyword evidence="9 20" id="KW-0720">Serine protease</keyword>
<dbReference type="PROSITE" id="PS00135">
    <property type="entry name" value="TRYPSIN_SER"/>
    <property type="match status" value="1"/>
</dbReference>
<keyword evidence="4" id="KW-0964">Secreted</keyword>
<sequence length="319" mass="35469">MFNLVKCAVLLLLWCFVVAFCEETINAKDTSRQNNIIKNVKRKNSLYKTYGNLIVANDVKDNKILSFKPGDIVMETQVISRPLNLTDPTANSSHKNIIDWFLGVVGFKPEENQPETPQKPVIPNLFCPKCRCGVALKHKRIVGGVETLVNEYPWMVALQYNNRFYCGASLINSKYLLTAAHCVNSLLDDLKIIIANDKSQIDFLGVAVGWGATAQHGHVSTKLREVNVPIISNIDCRKTGYSNRITDNMICAGFPQGQKDSCQGDSGGPLHVINGSIHQIVGIVSWGEGCAQPNYPGVYTRVNRFITWIESNTRDACYC</sequence>
<dbReference type="InterPro" id="IPR009003">
    <property type="entry name" value="Peptidase_S1_PA"/>
</dbReference>
<accession>A0A6J2XKD1</accession>
<dbReference type="Proteomes" id="UP000504635">
    <property type="component" value="Unplaced"/>
</dbReference>
<evidence type="ECO:0000256" key="7">
    <source>
        <dbReference type="ARBA" id="ARBA00022801"/>
    </source>
</evidence>
<dbReference type="PROSITE" id="PS00134">
    <property type="entry name" value="TRYPSIN_HIS"/>
    <property type="match status" value="1"/>
</dbReference>
<evidence type="ECO:0000256" key="20">
    <source>
        <dbReference type="RuleBase" id="RU363034"/>
    </source>
</evidence>